<dbReference type="EMBL" id="JAODAN010000011">
    <property type="protein sequence ID" value="KAK1921342.1"/>
    <property type="molecule type" value="Genomic_DNA"/>
</dbReference>
<proteinExistence type="predicted"/>
<gene>
    <name evidence="2" type="ORF">DB88DRAFT_500440</name>
</gene>
<dbReference type="AlphaFoldDB" id="A0AAD9FQ05"/>
<reference evidence="2" key="1">
    <citation type="submission" date="2023-02" db="EMBL/GenBank/DDBJ databases">
        <title>Identification and recombinant expression of a fungal hydrolase from Papiliotrema laurentii that hydrolyzes apple cutin and clears colloidal polyester polyurethane.</title>
        <authorList>
            <consortium name="DOE Joint Genome Institute"/>
            <person name="Roman V.A."/>
            <person name="Bojanowski C."/>
            <person name="Crable B.R."/>
            <person name="Wagner D.N."/>
            <person name="Hung C.S."/>
            <person name="Nadeau L.J."/>
            <person name="Schratz L."/>
            <person name="Haridas S."/>
            <person name="Pangilinan J."/>
            <person name="Lipzen A."/>
            <person name="Na H."/>
            <person name="Yan M."/>
            <person name="Ng V."/>
            <person name="Grigoriev I.V."/>
            <person name="Spatafora J.W."/>
            <person name="Barlow D."/>
            <person name="Biffinger J."/>
            <person name="Kelley-Loughnane N."/>
            <person name="Varaljay V.A."/>
            <person name="Crookes-Goodson W.J."/>
        </authorList>
    </citation>
    <scope>NUCLEOTIDE SEQUENCE</scope>
    <source>
        <strain evidence="2">5307AH</strain>
    </source>
</reference>
<comment type="caution">
    <text evidence="2">The sequence shown here is derived from an EMBL/GenBank/DDBJ whole genome shotgun (WGS) entry which is preliminary data.</text>
</comment>
<feature type="compositionally biased region" description="Basic and acidic residues" evidence="1">
    <location>
        <begin position="114"/>
        <end position="127"/>
    </location>
</feature>
<evidence type="ECO:0000313" key="2">
    <source>
        <dbReference type="EMBL" id="KAK1921342.1"/>
    </source>
</evidence>
<keyword evidence="3" id="KW-1185">Reference proteome</keyword>
<dbReference type="Proteomes" id="UP001182556">
    <property type="component" value="Unassembled WGS sequence"/>
</dbReference>
<sequence>MGPSLLLQWTVQSPPSNLSDIILLRLLEHYSLSQPLRSQILFRTYRATNTALPGHTSRLLTTIHYTSPSLVLRDTAAAPVRDDTTYLFLEDRSAGRANPLAPSTPLTQGAHGARGKENEKAKEKEEGIETDGFEIMDIPPDTPAPGGLAGTNDLTLASSQSLPADPQALKKADDPLPKSALTPMAKGTKGVYRMIAVKPSGNVLPLLQNLLSPLVMGLTKSARAAASTTAQTATPTPLPGTPFTITSLTLPPLSPPNPNIIITIHALNSTPSSMIFLEADWPGQKDATLARQVLEEVLTGCIPENGGGELHWHEWVEDPDTQDRGGAGWEGAERTRRMTMLLARCLREATYI</sequence>
<feature type="region of interest" description="Disordered" evidence="1">
    <location>
        <begin position="96"/>
        <end position="154"/>
    </location>
</feature>
<evidence type="ECO:0000313" key="3">
    <source>
        <dbReference type="Proteomes" id="UP001182556"/>
    </source>
</evidence>
<organism evidence="2 3">
    <name type="scientific">Papiliotrema laurentii</name>
    <name type="common">Cryptococcus laurentii</name>
    <dbReference type="NCBI Taxonomy" id="5418"/>
    <lineage>
        <taxon>Eukaryota</taxon>
        <taxon>Fungi</taxon>
        <taxon>Dikarya</taxon>
        <taxon>Basidiomycota</taxon>
        <taxon>Agaricomycotina</taxon>
        <taxon>Tremellomycetes</taxon>
        <taxon>Tremellales</taxon>
        <taxon>Rhynchogastremaceae</taxon>
        <taxon>Papiliotrema</taxon>
    </lineage>
</organism>
<evidence type="ECO:0000256" key="1">
    <source>
        <dbReference type="SAM" id="MobiDB-lite"/>
    </source>
</evidence>
<protein>
    <submittedName>
        <fullName evidence="2">Uncharacterized protein</fullName>
    </submittedName>
</protein>
<accession>A0AAD9FQ05</accession>
<name>A0AAD9FQ05_PAPLA</name>